<name>A0A0A1TNU0_9HYPO</name>
<dbReference type="InterPro" id="IPR037401">
    <property type="entry name" value="SnoaL-like"/>
</dbReference>
<dbReference type="STRING" id="1531966.A0A0A1TNU0"/>
<reference evidence="2 3" key="1">
    <citation type="journal article" date="2015" name="Genome Announc.">
        <title>Draft Genome Sequence and Gene Annotation of the Entomopathogenic Fungus Verticillium hemipterigenum.</title>
        <authorList>
            <person name="Horn F."/>
            <person name="Habel A."/>
            <person name="Scharf D.H."/>
            <person name="Dworschak J."/>
            <person name="Brakhage A.A."/>
            <person name="Guthke R."/>
            <person name="Hertweck C."/>
            <person name="Linde J."/>
        </authorList>
    </citation>
    <scope>NUCLEOTIDE SEQUENCE [LARGE SCALE GENOMIC DNA]</scope>
</reference>
<dbReference type="EMBL" id="CDHN01000004">
    <property type="protein sequence ID" value="CEJ92267.1"/>
    <property type="molecule type" value="Genomic_DNA"/>
</dbReference>
<dbReference type="Pfam" id="PF12680">
    <property type="entry name" value="SnoaL_2"/>
    <property type="match status" value="1"/>
</dbReference>
<sequence length="176" mass="19485">MPSSTLSTYNGSWSAETRAVPALAFIEQYARTVDSLNLTAAFSDWYAPSSVFYNSDGVIYRGGDEIWTWMKSLFGPFSALHHDVERIRAFDEEVIFKDAKISATRIILETKTAFTVNGLPGGSPIVVPRLLQFLVGASDEEGQGTDGLQILEANVWWDSGSLQKQIRVRKESKDAS</sequence>
<keyword evidence="3" id="KW-1185">Reference proteome</keyword>
<proteinExistence type="predicted"/>
<evidence type="ECO:0000313" key="3">
    <source>
        <dbReference type="Proteomes" id="UP000039046"/>
    </source>
</evidence>
<dbReference type="Proteomes" id="UP000039046">
    <property type="component" value="Unassembled WGS sequence"/>
</dbReference>
<dbReference type="AlphaFoldDB" id="A0A0A1TNU0"/>
<dbReference type="SUPFAM" id="SSF54427">
    <property type="entry name" value="NTF2-like"/>
    <property type="match status" value="1"/>
</dbReference>
<organism evidence="2 3">
    <name type="scientific">[Torrubiella] hemipterigena</name>
    <dbReference type="NCBI Taxonomy" id="1531966"/>
    <lineage>
        <taxon>Eukaryota</taxon>
        <taxon>Fungi</taxon>
        <taxon>Dikarya</taxon>
        <taxon>Ascomycota</taxon>
        <taxon>Pezizomycotina</taxon>
        <taxon>Sordariomycetes</taxon>
        <taxon>Hypocreomycetidae</taxon>
        <taxon>Hypocreales</taxon>
        <taxon>Clavicipitaceae</taxon>
        <taxon>Clavicipitaceae incertae sedis</taxon>
        <taxon>'Torrubiella' clade</taxon>
    </lineage>
</organism>
<feature type="domain" description="SnoaL-like" evidence="1">
    <location>
        <begin position="27"/>
        <end position="115"/>
    </location>
</feature>
<accession>A0A0A1TNU0</accession>
<gene>
    <name evidence="2" type="ORF">VHEMI07928</name>
</gene>
<dbReference type="InterPro" id="IPR032710">
    <property type="entry name" value="NTF2-like_dom_sf"/>
</dbReference>
<dbReference type="HOGENOM" id="CLU_129984_0_0_1"/>
<evidence type="ECO:0000259" key="1">
    <source>
        <dbReference type="Pfam" id="PF12680"/>
    </source>
</evidence>
<dbReference type="OrthoDB" id="4971611at2759"/>
<evidence type="ECO:0000313" key="2">
    <source>
        <dbReference type="EMBL" id="CEJ92267.1"/>
    </source>
</evidence>
<protein>
    <recommendedName>
        <fullName evidence="1">SnoaL-like domain-containing protein</fullName>
    </recommendedName>
</protein>